<reference evidence="2" key="1">
    <citation type="submission" date="2016-10" db="EMBL/GenBank/DDBJ databases">
        <authorList>
            <person name="Varghese N."/>
            <person name="Submissions S."/>
        </authorList>
    </citation>
    <scope>NUCLEOTIDE SEQUENCE [LARGE SCALE GENOMIC DNA]</scope>
    <source>
        <strain evidence="2">LMG 26416</strain>
    </source>
</reference>
<sequence>MTTQPTMTIWQAIDALARQIPFTKAKVETVLSTRLVVKDTSGNPIQNTAFQFYTGGPVKLSDGAVISNVDLRIRHKEGHPGFLVLDLDGECIGLDAVRSHYSMLNITNVPHGHSPDEMMGYTTLEEWGKLSFGFTERHPDCLAAVSFNPKMLEADETGK</sequence>
<proteinExistence type="predicted"/>
<name>A0A1H7VJZ1_9BURK</name>
<evidence type="ECO:0000313" key="2">
    <source>
        <dbReference type="Proteomes" id="UP000199120"/>
    </source>
</evidence>
<organism evidence="1 2">
    <name type="scientific">Paraburkholderia caballeronis</name>
    <dbReference type="NCBI Taxonomy" id="416943"/>
    <lineage>
        <taxon>Bacteria</taxon>
        <taxon>Pseudomonadati</taxon>
        <taxon>Pseudomonadota</taxon>
        <taxon>Betaproteobacteria</taxon>
        <taxon>Burkholderiales</taxon>
        <taxon>Burkholderiaceae</taxon>
        <taxon>Paraburkholderia</taxon>
    </lineage>
</organism>
<dbReference type="Proteomes" id="UP000199120">
    <property type="component" value="Unassembled WGS sequence"/>
</dbReference>
<protein>
    <submittedName>
        <fullName evidence="1">Uncharacterized protein</fullName>
    </submittedName>
</protein>
<keyword evidence="2" id="KW-1185">Reference proteome</keyword>
<gene>
    <name evidence="1" type="ORF">SAMN05192542_12544</name>
</gene>
<accession>A0A1H7VJZ1</accession>
<dbReference type="AlphaFoldDB" id="A0A1H7VJZ1"/>
<dbReference type="EMBL" id="FOAJ01000025">
    <property type="protein sequence ID" value="SEM09128.1"/>
    <property type="molecule type" value="Genomic_DNA"/>
</dbReference>
<evidence type="ECO:0000313" key="1">
    <source>
        <dbReference type="EMBL" id="SEM09128.1"/>
    </source>
</evidence>